<accession>A0A381Y167</accession>
<feature type="non-terminal residue" evidence="1">
    <location>
        <position position="1"/>
    </location>
</feature>
<evidence type="ECO:0000313" key="1">
    <source>
        <dbReference type="EMBL" id="SVA70695.1"/>
    </source>
</evidence>
<dbReference type="Gene3D" id="3.40.630.30">
    <property type="match status" value="1"/>
</dbReference>
<organism evidence="1">
    <name type="scientific">marine metagenome</name>
    <dbReference type="NCBI Taxonomy" id="408172"/>
    <lineage>
        <taxon>unclassified sequences</taxon>
        <taxon>metagenomes</taxon>
        <taxon>ecological metagenomes</taxon>
    </lineage>
</organism>
<proteinExistence type="predicted"/>
<dbReference type="EMBL" id="UINC01017111">
    <property type="protein sequence ID" value="SVA70695.1"/>
    <property type="molecule type" value="Genomic_DNA"/>
</dbReference>
<reference evidence="1" key="1">
    <citation type="submission" date="2018-05" db="EMBL/GenBank/DDBJ databases">
        <authorList>
            <person name="Lanie J.A."/>
            <person name="Ng W.-L."/>
            <person name="Kazmierczak K.M."/>
            <person name="Andrzejewski T.M."/>
            <person name="Davidsen T.M."/>
            <person name="Wayne K.J."/>
            <person name="Tettelin H."/>
            <person name="Glass J.I."/>
            <person name="Rusch D."/>
            <person name="Podicherti R."/>
            <person name="Tsui H.-C.T."/>
            <person name="Winkler M.E."/>
        </authorList>
    </citation>
    <scope>NUCLEOTIDE SEQUENCE</scope>
</reference>
<dbReference type="Pfam" id="PF13527">
    <property type="entry name" value="Acetyltransf_9"/>
    <property type="match status" value="1"/>
</dbReference>
<dbReference type="InterPro" id="IPR016181">
    <property type="entry name" value="Acyl_CoA_acyltransferase"/>
</dbReference>
<protein>
    <submittedName>
        <fullName evidence="1">Uncharacterized protein</fullName>
    </submittedName>
</protein>
<sequence>VSEIDQTQEMLARVFPQHGKYAVPGYLEWEYEQSPSGRAIQSNEDDERGRVGHYGLLPQRWMVNGEPVLYALSLNTSVCERARGLGVFSRLARRTIRAARGQNVQALVGVANRESTHGMTVTVGFDLIGPLPVVVYPQAVGSRRRELDLVSGADFLELLDESDWKRPNDLGVWRRWGEGELEWRLADPAHEYMFVVDRRLAAVVHRVRRFGLLVAVIVKVFVRCGEVVDLAPFARRVARLTGSAVSLYAGINSGVRLTGPKIPPQFRPSPLNFIVKSLVEGVPASGLIPSEFEFLDFDAY</sequence>
<gene>
    <name evidence="1" type="ORF">METZ01_LOCUS123549</name>
</gene>
<name>A0A381Y167_9ZZZZ</name>
<dbReference type="AlphaFoldDB" id="A0A381Y167"/>
<dbReference type="SUPFAM" id="SSF55729">
    <property type="entry name" value="Acyl-CoA N-acyltransferases (Nat)"/>
    <property type="match status" value="1"/>
</dbReference>